<dbReference type="PANTHER" id="PTHR40547">
    <property type="entry name" value="SLL0298 PROTEIN"/>
    <property type="match status" value="1"/>
</dbReference>
<dbReference type="Proteomes" id="UP000287502">
    <property type="component" value="Chromosome"/>
</dbReference>
<name>A0A410K183_9BACT</name>
<keyword evidence="1" id="KW-0472">Membrane</keyword>
<dbReference type="EMBL" id="CP035108">
    <property type="protein sequence ID" value="QAR34132.1"/>
    <property type="molecule type" value="Genomic_DNA"/>
</dbReference>
<sequence length="146" mass="16612">MAFNMIRKKLRKLFQLDCSPQILAISSAVGVMIGFSPYVGFHTALAIGISFIFSLPMYPLLLGAYITNPFTMVFIYALCYKVGRWILRDDTPIDIDWTNTSLTELFEAARTILLPFFAGTHLIGLIFGVITYFVIYYIAVKYRQNT</sequence>
<dbReference type="InterPro" id="IPR018639">
    <property type="entry name" value="DUF2062"/>
</dbReference>
<feature type="transmembrane region" description="Helical" evidence="1">
    <location>
        <begin position="21"/>
        <end position="54"/>
    </location>
</feature>
<evidence type="ECO:0000313" key="3">
    <source>
        <dbReference type="EMBL" id="QAR34132.1"/>
    </source>
</evidence>
<dbReference type="Pfam" id="PF09835">
    <property type="entry name" value="DUF2062"/>
    <property type="match status" value="1"/>
</dbReference>
<keyword evidence="1" id="KW-1133">Transmembrane helix</keyword>
<evidence type="ECO:0000256" key="1">
    <source>
        <dbReference type="SAM" id="Phobius"/>
    </source>
</evidence>
<feature type="transmembrane region" description="Helical" evidence="1">
    <location>
        <begin position="60"/>
        <end position="79"/>
    </location>
</feature>
<dbReference type="PANTHER" id="PTHR40547:SF1">
    <property type="entry name" value="SLL0298 PROTEIN"/>
    <property type="match status" value="1"/>
</dbReference>
<accession>A0A410K183</accession>
<keyword evidence="1" id="KW-0812">Transmembrane</keyword>
<feature type="domain" description="DUF2062" evidence="2">
    <location>
        <begin position="5"/>
        <end position="144"/>
    </location>
</feature>
<dbReference type="KEGG" id="gtl:EP073_12170"/>
<protein>
    <submittedName>
        <fullName evidence="3">DUF2062 domain-containing protein</fullName>
    </submittedName>
</protein>
<proteinExistence type="predicted"/>
<gene>
    <name evidence="3" type="ORF">EP073_12170</name>
</gene>
<organism evidence="3 4">
    <name type="scientific">Geovibrio thiophilus</name>
    <dbReference type="NCBI Taxonomy" id="139438"/>
    <lineage>
        <taxon>Bacteria</taxon>
        <taxon>Pseudomonadati</taxon>
        <taxon>Deferribacterota</taxon>
        <taxon>Deferribacteres</taxon>
        <taxon>Deferribacterales</taxon>
        <taxon>Geovibrionaceae</taxon>
        <taxon>Geovibrio</taxon>
    </lineage>
</organism>
<feature type="transmembrane region" description="Helical" evidence="1">
    <location>
        <begin position="112"/>
        <end position="139"/>
    </location>
</feature>
<evidence type="ECO:0000313" key="4">
    <source>
        <dbReference type="Proteomes" id="UP000287502"/>
    </source>
</evidence>
<evidence type="ECO:0000259" key="2">
    <source>
        <dbReference type="Pfam" id="PF09835"/>
    </source>
</evidence>
<reference evidence="3 4" key="1">
    <citation type="submission" date="2019-01" db="EMBL/GenBank/DDBJ databases">
        <title>Geovibrio thiophilus DSM 11263, complete genome.</title>
        <authorList>
            <person name="Spring S."/>
            <person name="Bunk B."/>
            <person name="Sproer C."/>
        </authorList>
    </citation>
    <scope>NUCLEOTIDE SEQUENCE [LARGE SCALE GENOMIC DNA]</scope>
    <source>
        <strain evidence="3 4">DSM 11263</strain>
    </source>
</reference>
<dbReference type="AlphaFoldDB" id="A0A410K183"/>
<keyword evidence="4" id="KW-1185">Reference proteome</keyword>
<dbReference type="OrthoDB" id="9794343at2"/>